<dbReference type="PANTHER" id="PTHR32114:SF2">
    <property type="entry name" value="ABC TRANSPORTER ABCH.3"/>
    <property type="match status" value="1"/>
</dbReference>
<dbReference type="GO" id="GO:0006302">
    <property type="term" value="P:double-strand break repair"/>
    <property type="evidence" value="ECO:0007669"/>
    <property type="project" value="InterPro"/>
</dbReference>
<keyword evidence="1" id="KW-0175">Coiled coil</keyword>
<evidence type="ECO:0000259" key="2">
    <source>
        <dbReference type="Pfam" id="PF13175"/>
    </source>
</evidence>
<dbReference type="RefSeq" id="WP_008760271.1">
    <property type="nucleotide sequence ID" value="NZ_CP083681.1"/>
</dbReference>
<dbReference type="AlphaFoldDB" id="A0AA46YW98"/>
<gene>
    <name evidence="3" type="ORF">KQP59_14845</name>
</gene>
<proteinExistence type="predicted"/>
<sequence>MIIKSVTINNFRSYYGENTFEFSKGLTLIIGGNGDGKTTFFEALEWLLDTVHETKDPSLISEMRKSELDEDEADTMSVSMFFEHNGEKEVSKSLTFEKKNGVCRVTNFAFKGYETNGAERMQRKGSSLIDVCFDAFIRKYCLFKGESQLNVFNEKEALRTLVDKFSDIHKFEDYVAVATELEAKSDRAYAKECQSDKKISQKVSELQYKKERLGQQIDEIKRDIRKQEDVVSTYSVKLEDLEKHQATSESYQDIKKRIDTQREKLAKLRSMTMVRYNTNLLDEFWALMPYQNVFEEFQKKVSALSKEKRRLSDLDIQEKAATKAKKEVVDELTSSLQSDFTRLPWYLPDGETMQEMLDEEVCKVCGRPAKKGTQEYRFMENKLREYLECKSQELAAKQEELPDTPLFGTQYIEELHSLSISFGGMTARDIAKKYREVVDKLEFVARIKQDIAEKEAELLELEDEKSRLLIQADGLTEAMLDKNFRDIKGFYEQRDRAKNRISDYREQLAKVQLEYDKVKEEFEQLNPTTGMAKVYNRVHTLLDKVMWAFVNAKSENLRRFLASLEERTNSYFEKLNKNDFRGLIRIVQTASDSAEIKLFSSNGTPIKNPGGAQETTMYMSLLFAISDLTTLKREEDYPLIFDAPTSSFENFKENVFYNIIDKIQKQCIIVTKDLLEVDKQTGKKTLNEAQIEALTCSVYRIEKQTGYNETDLSTIRTIITPIK</sequence>
<feature type="domain" description="Endonuclease GajA/Old nuclease/RecF-like AAA" evidence="2">
    <location>
        <begin position="1"/>
        <end position="335"/>
    </location>
</feature>
<dbReference type="InterPro" id="IPR041685">
    <property type="entry name" value="AAA_GajA/Old/RecF-like"/>
</dbReference>
<feature type="coiled-coil region" evidence="1">
    <location>
        <begin position="444"/>
        <end position="521"/>
    </location>
</feature>
<dbReference type="InterPro" id="IPR027417">
    <property type="entry name" value="P-loop_NTPase"/>
</dbReference>
<dbReference type="GO" id="GO:0016887">
    <property type="term" value="F:ATP hydrolysis activity"/>
    <property type="evidence" value="ECO:0007669"/>
    <property type="project" value="InterPro"/>
</dbReference>
<evidence type="ECO:0000256" key="1">
    <source>
        <dbReference type="SAM" id="Coils"/>
    </source>
</evidence>
<dbReference type="Gene3D" id="3.40.50.300">
    <property type="entry name" value="P-loop containing nucleotide triphosphate hydrolases"/>
    <property type="match status" value="2"/>
</dbReference>
<dbReference type="Proteomes" id="UP001156216">
    <property type="component" value="Chromosome"/>
</dbReference>
<organism evidence="3 4">
    <name type="scientific">Bacteroides thetaiotaomicron</name>
    <dbReference type="NCBI Taxonomy" id="818"/>
    <lineage>
        <taxon>Bacteria</taxon>
        <taxon>Pseudomonadati</taxon>
        <taxon>Bacteroidota</taxon>
        <taxon>Bacteroidia</taxon>
        <taxon>Bacteroidales</taxon>
        <taxon>Bacteroidaceae</taxon>
        <taxon>Bacteroides</taxon>
    </lineage>
</organism>
<protein>
    <submittedName>
        <fullName evidence="3">AAA family ATPase</fullName>
    </submittedName>
</protein>
<accession>A0AA46YW98</accession>
<evidence type="ECO:0000313" key="4">
    <source>
        <dbReference type="Proteomes" id="UP001156216"/>
    </source>
</evidence>
<dbReference type="PANTHER" id="PTHR32114">
    <property type="entry name" value="ABC TRANSPORTER ABCH.3"/>
    <property type="match status" value="1"/>
</dbReference>
<dbReference type="Pfam" id="PF13175">
    <property type="entry name" value="AAA_15"/>
    <property type="match status" value="1"/>
</dbReference>
<name>A0AA46YW98_BACT4</name>
<dbReference type="SUPFAM" id="SSF52540">
    <property type="entry name" value="P-loop containing nucleoside triphosphate hydrolases"/>
    <property type="match status" value="1"/>
</dbReference>
<dbReference type="EMBL" id="CP083681">
    <property type="protein sequence ID" value="UYU69565.1"/>
    <property type="molecule type" value="Genomic_DNA"/>
</dbReference>
<reference evidence="3" key="1">
    <citation type="submission" date="2021-06" db="EMBL/GenBank/DDBJ databases">
        <title>Interrogation of the integrated mobile genetic elements in gut-associated Bacteroides with a consensus prediction approach.</title>
        <authorList>
            <person name="Campbell D.E."/>
            <person name="Leigh J.R."/>
            <person name="Kim T."/>
            <person name="England W."/>
            <person name="Whitaker R.J."/>
            <person name="Degnan P.H."/>
        </authorList>
    </citation>
    <scope>NUCLEOTIDE SEQUENCE</scope>
    <source>
        <strain evidence="3">VPI-BTDOT2</strain>
    </source>
</reference>
<feature type="coiled-coil region" evidence="1">
    <location>
        <begin position="203"/>
        <end position="314"/>
    </location>
</feature>
<evidence type="ECO:0000313" key="3">
    <source>
        <dbReference type="EMBL" id="UYU69565.1"/>
    </source>
</evidence>